<evidence type="ECO:0000313" key="3">
    <source>
        <dbReference type="EMBL" id="KAG0729553.1"/>
    </source>
</evidence>
<feature type="compositionally biased region" description="Basic residues" evidence="1">
    <location>
        <begin position="225"/>
        <end position="236"/>
    </location>
</feature>
<keyword evidence="4" id="KW-1185">Reference proteome</keyword>
<reference evidence="3" key="1">
    <citation type="submission" date="2020-07" db="EMBL/GenBank/DDBJ databases">
        <title>The High-quality genome of the commercially important snow crab, Chionoecetes opilio.</title>
        <authorList>
            <person name="Jeong J.-H."/>
            <person name="Ryu S."/>
        </authorList>
    </citation>
    <scope>NUCLEOTIDE SEQUENCE</scope>
    <source>
        <strain evidence="3">MADBK_172401_WGS</strain>
        <tissue evidence="3">Digestive gland</tissue>
    </source>
</reference>
<proteinExistence type="predicted"/>
<protein>
    <submittedName>
        <fullName evidence="3">Zinc finger MYM-type protein 1</fullName>
    </submittedName>
</protein>
<comment type="caution">
    <text evidence="3">The sequence shown here is derived from an EMBL/GenBank/DDBJ whole genome shotgun (WGS) entry which is preliminary data.</text>
</comment>
<evidence type="ECO:0000256" key="1">
    <source>
        <dbReference type="SAM" id="MobiDB-lite"/>
    </source>
</evidence>
<sequence length="890" mass="100336">MHQNLRASPKPFWPTSLTTHHGMRYTRSSMWLSPTLPRQHTPHRPLLRLPLCFPCSPEMTGPRRGKQWRSSLPQGREVQLYEAMTSLQHSPPLWLFSWDHRTPRNHSKATKERSALPPGVDLKIRREPRTDAGAGTARAIVVHNKLLSGTLDSNLGSAHQDQDTFLGHGVLIKEEDTPIKEEALEIKEEELDIKQEATFTDEVEGVEGQGEKRSTSRLSPQVASVRKRPRQKKKKTRSENEPTAVFVSTGMESPSGEDDIPGVEDYDGDPPSKETEDDEELEENEAGVFEEGWEFIPDLFSAMFEHQLENSVKHLQNINFSQLTLSEKIEIKAREDLHRWYAFNSTLQAGTKNTSASLIHDETTSSEKPGVFSGLIDFACELDPSLDPHVTTATVFKGTFKVIQNELLESMLEICQNKIREEIKNAQYLSVMCDETTDVYDRTQMAIVLRYELQGKPVERFWGCFNPINQTAEALASVLLKELQTLIGDCPHKLIAQSYDGAAALSGVSPGVPTRIQEVYNNAHFIPCYAHRLSKVLEKATSQSTEVRIFFNCLSGIPAFFSKSPQRMAALESVAGCHIPRPSATRWNFESRTVNAVHAMKDALLECCSTLEASHSRDTGSAAASIKRLVNDPEFEFWLEFFSKVMPHVDILFSQLQSNTIDAAKANASLKVFNSAVQKLRDECHVKGCDAVALLSPPEQKRRKCNADKSAATKEVCDVILLQCRERFSFTNHLEASKLLLVNNFPVYAKKFPSNELEQAVAAYPMLEKDRLRTELGVLYAREDLFQSESLIDLLELMNDNMMQATFSVTVKLVKILITTPMTTAEAERCFSTLNRIKTFVRSTKVHDRLSALAVIAIENTMISEIKDFNEIVINHFATSKNRRTDFIYK</sequence>
<evidence type="ECO:0000259" key="2">
    <source>
        <dbReference type="Pfam" id="PF05699"/>
    </source>
</evidence>
<accession>A0A8J4YLT6</accession>
<dbReference type="PANTHER" id="PTHR45749:SF37">
    <property type="entry name" value="OS05G0311600 PROTEIN"/>
    <property type="match status" value="1"/>
</dbReference>
<dbReference type="GO" id="GO:0046983">
    <property type="term" value="F:protein dimerization activity"/>
    <property type="evidence" value="ECO:0007669"/>
    <property type="project" value="InterPro"/>
</dbReference>
<evidence type="ECO:0000313" key="4">
    <source>
        <dbReference type="Proteomes" id="UP000770661"/>
    </source>
</evidence>
<gene>
    <name evidence="3" type="primary">ZMYM1_1</name>
    <name evidence="3" type="ORF">GWK47_030084</name>
</gene>
<dbReference type="AlphaFoldDB" id="A0A8J4YLT6"/>
<dbReference type="InterPro" id="IPR012337">
    <property type="entry name" value="RNaseH-like_sf"/>
</dbReference>
<dbReference type="EMBL" id="JACEEZ010001042">
    <property type="protein sequence ID" value="KAG0729553.1"/>
    <property type="molecule type" value="Genomic_DNA"/>
</dbReference>
<organism evidence="3 4">
    <name type="scientific">Chionoecetes opilio</name>
    <name type="common">Atlantic snow crab</name>
    <name type="synonym">Cancer opilio</name>
    <dbReference type="NCBI Taxonomy" id="41210"/>
    <lineage>
        <taxon>Eukaryota</taxon>
        <taxon>Metazoa</taxon>
        <taxon>Ecdysozoa</taxon>
        <taxon>Arthropoda</taxon>
        <taxon>Crustacea</taxon>
        <taxon>Multicrustacea</taxon>
        <taxon>Malacostraca</taxon>
        <taxon>Eumalacostraca</taxon>
        <taxon>Eucarida</taxon>
        <taxon>Decapoda</taxon>
        <taxon>Pleocyemata</taxon>
        <taxon>Brachyura</taxon>
        <taxon>Eubrachyura</taxon>
        <taxon>Majoidea</taxon>
        <taxon>Majidae</taxon>
        <taxon>Chionoecetes</taxon>
    </lineage>
</organism>
<dbReference type="SUPFAM" id="SSF53098">
    <property type="entry name" value="Ribonuclease H-like"/>
    <property type="match status" value="1"/>
</dbReference>
<name>A0A8J4YLT6_CHIOP</name>
<dbReference type="PANTHER" id="PTHR45749">
    <property type="match status" value="1"/>
</dbReference>
<dbReference type="OrthoDB" id="6338653at2759"/>
<feature type="domain" description="HAT C-terminal dimerisation" evidence="2">
    <location>
        <begin position="780"/>
        <end position="861"/>
    </location>
</feature>
<feature type="compositionally biased region" description="Acidic residues" evidence="1">
    <location>
        <begin position="255"/>
        <end position="268"/>
    </location>
</feature>
<dbReference type="InterPro" id="IPR008906">
    <property type="entry name" value="HATC_C_dom"/>
</dbReference>
<dbReference type="Proteomes" id="UP000770661">
    <property type="component" value="Unassembled WGS sequence"/>
</dbReference>
<feature type="region of interest" description="Disordered" evidence="1">
    <location>
        <begin position="191"/>
        <end position="281"/>
    </location>
</feature>
<dbReference type="Pfam" id="PF05699">
    <property type="entry name" value="Dimer_Tnp_hAT"/>
    <property type="match status" value="1"/>
</dbReference>